<name>A0A1B4FJ85_9BURK</name>
<dbReference type="KEGG" id="buu:WS70_17605"/>
<accession>A0A1B4FJ85</accession>
<dbReference type="EMBL" id="CP013387">
    <property type="protein sequence ID" value="AOJ03751.1"/>
    <property type="molecule type" value="Genomic_DNA"/>
</dbReference>
<gene>
    <name evidence="1" type="ORF">WS70_17605</name>
</gene>
<evidence type="ECO:0000313" key="2">
    <source>
        <dbReference type="Proteomes" id="UP000062519"/>
    </source>
</evidence>
<evidence type="ECO:0000313" key="1">
    <source>
        <dbReference type="EMBL" id="AOJ03751.1"/>
    </source>
</evidence>
<protein>
    <submittedName>
        <fullName evidence="1">Uncharacterized protein</fullName>
    </submittedName>
</protein>
<dbReference type="Proteomes" id="UP000062519">
    <property type="component" value="Chromosome 2"/>
</dbReference>
<keyword evidence="2" id="KW-1185">Reference proteome</keyword>
<organism evidence="1 2">
    <name type="scientific">Burkholderia mayonis</name>
    <dbReference type="NCBI Taxonomy" id="1385591"/>
    <lineage>
        <taxon>Bacteria</taxon>
        <taxon>Pseudomonadati</taxon>
        <taxon>Pseudomonadota</taxon>
        <taxon>Betaproteobacteria</taxon>
        <taxon>Burkholderiales</taxon>
        <taxon>Burkholderiaceae</taxon>
        <taxon>Burkholderia</taxon>
        <taxon>pseudomallei group</taxon>
    </lineage>
</organism>
<sequence length="670" mass="73465">MLAEYPAPQVPSADANGGIRYQDVQAPDGLIQVRLGPVLSPQPIPGDLIELFWGEDPNDPNLDLKPPAAQLTIQEVTTYYVLNVRAAFVFEVGSGMQPVFFRLRTSSAWLYSEVTPIDVKLDVPGGFDPESSTEWINENLSPPVPESTDIGEDEAAKGVDVSIAPWENMDEGDRLTLAWSMQRISHPPLESDDVNQRVVVHVPPETIQAGGDGDGLIVRYEIYDRVKNWSKWSLEVRVNVEVDPNLLAAPLVVLAPNGELNLDELGSQDVQVMVTDTKIAPQSQIELTWNGQTADGNPVVRTVRGTYTGAFLFLNVPNEAAVAVAQGLAVLSYTATLASVTQRSRRTTVRVIGRPLVLPAPAAEHVGPDGVLDPVDVPPSGEPVLVTYDMLPGDTVILRWRGRTNFDSEPKIVNRESSLSFNVPRATIIEGAAAPASIFYDVASDASDPTESQRLPVTVNEAQLRLPAPWVLEATGPNHDQLRIAAYYNAEYIIVQVRRYDDMASADTVRVQWVAAVTYNTDVRPVVLPGHMDFRIPRMEVIDAIGRDARISYSVQQRLGGPVHPSDTLILHVEGQSLTLPAPTLDGARTQVTVLYSGMEDDQTVRVRWDGVVTRHTEIQRVVKGQPSVFDIPAAWVTENSGSRVLINYSVGWIDSDAQLQFSRVLRINL</sequence>
<reference evidence="1 2" key="1">
    <citation type="submission" date="2015-12" db="EMBL/GenBank/DDBJ databases">
        <title>Diversity of Burkholderia near neighbor genomes.</title>
        <authorList>
            <person name="Sahl J."/>
            <person name="Wagner D."/>
            <person name="Keim P."/>
        </authorList>
    </citation>
    <scope>NUCLEOTIDE SEQUENCE [LARGE SCALE GENOMIC DNA]</scope>
    <source>
        <strain evidence="1 2">BDU6</strain>
    </source>
</reference>
<dbReference type="AlphaFoldDB" id="A0A1B4FJ85"/>
<proteinExistence type="predicted"/>